<evidence type="ECO:0000259" key="11">
    <source>
        <dbReference type="Pfam" id="PF00999"/>
    </source>
</evidence>
<dbReference type="InterPro" id="IPR050794">
    <property type="entry name" value="CPA2_transporter"/>
</dbReference>
<comment type="subcellular location">
    <subcellularLocation>
        <location evidence="1">Membrane</location>
        <topology evidence="1">Multi-pass membrane protein</topology>
    </subcellularLocation>
</comment>
<evidence type="ECO:0000259" key="12">
    <source>
        <dbReference type="Pfam" id="PF23256"/>
    </source>
</evidence>
<organism evidence="14 15">
    <name type="scientific">Hibiscus sabdariffa</name>
    <name type="common">roselle</name>
    <dbReference type="NCBI Taxonomy" id="183260"/>
    <lineage>
        <taxon>Eukaryota</taxon>
        <taxon>Viridiplantae</taxon>
        <taxon>Streptophyta</taxon>
        <taxon>Embryophyta</taxon>
        <taxon>Tracheophyta</taxon>
        <taxon>Spermatophyta</taxon>
        <taxon>Magnoliopsida</taxon>
        <taxon>eudicotyledons</taxon>
        <taxon>Gunneridae</taxon>
        <taxon>Pentapetalae</taxon>
        <taxon>rosids</taxon>
        <taxon>malvids</taxon>
        <taxon>Malvales</taxon>
        <taxon>Malvaceae</taxon>
        <taxon>Malvoideae</taxon>
        <taxon>Hibiscus</taxon>
    </lineage>
</organism>
<evidence type="ECO:0000256" key="10">
    <source>
        <dbReference type="SAM" id="Phobius"/>
    </source>
</evidence>
<keyword evidence="4 10" id="KW-0812">Transmembrane</keyword>
<evidence type="ECO:0000313" key="14">
    <source>
        <dbReference type="EMBL" id="KAK8480514.1"/>
    </source>
</evidence>
<sequence>MDPFSSILVLPSQTTTVGQQCPSPMKATSNGIFQGDNPLDFALPLLILQICLVVLLTRGLAVLLSPFRQPRVVAEIIGGILLGPSVLGRSKIYLEAVFPTRSLTVLDTLANIGLIFFLFLAGLEIDPRALRQTGKTALAIALAGIALPFALGIGSSFVLRATISEGVDTAFLIFMGVALSITAFPVLARILAELNLLTTDIGKMAMSAAAVNDVAAWVLLALAVALSGSNTSPFASLWVFLSGCAFLIFLALTVPPMFKWMARRCNDGEPVEETYICAALSVVLAAGFVTDAIGIHAMFGPFVVGVLFPKEGPFANALVQKVEDLVSGLFLPLYFVSSGLKTNVATIQGLQSWGLLALMIFTACIGKIVGTVAVSLSCKVPLREALALGFLMNTKGLVELIVLNIGNDRKVLNDKTFAIMVLMALFNTFITTPVVMAVYKPARRKMDYRYRTIERKSPDTQLRILACFHSARNIPSMINLFEASRGVSKRERLSVYALHLMELSERSSAILMVHKASKNGLPFWNKDQRSDSDHVVVAFEAFQQLSQVTVRSMTSISSMVNMHEDICSTAERKRAAIIILPFHKQQRDDGSLDTTHSYFRWVNQRVLKHGPCSVGILVDRGLGGATHVSASKVSYLITVLFFGGPDDCEALAYGARMAEHPGISLNIIHFVVQPETIGEISPIDVQESTGIETMSSAEKFLSQFEKIPKDGSVRYEEKAVGNVTEAIDAIRAVGHCNLILVGRMPQGELAMALWRRSECPELGPVGSLLISPDFSMTASVLVIQQYNGYMPPYLAADMDEESPDIDSESS</sequence>
<dbReference type="Proteomes" id="UP001396334">
    <property type="component" value="Unassembled WGS sequence"/>
</dbReference>
<keyword evidence="2" id="KW-0813">Transport</keyword>
<feature type="domain" description="Cation/H(+) antiporter C-terminal" evidence="13">
    <location>
        <begin position="637"/>
        <end position="788"/>
    </location>
</feature>
<keyword evidence="6 10" id="KW-1133">Transmembrane helix</keyword>
<dbReference type="PANTHER" id="PTHR32468">
    <property type="entry name" value="CATION/H + ANTIPORTER"/>
    <property type="match status" value="1"/>
</dbReference>
<evidence type="ECO:0000256" key="8">
    <source>
        <dbReference type="ARBA" id="ARBA00023136"/>
    </source>
</evidence>
<keyword evidence="5" id="KW-0630">Potassium</keyword>
<evidence type="ECO:0000256" key="1">
    <source>
        <dbReference type="ARBA" id="ARBA00004141"/>
    </source>
</evidence>
<evidence type="ECO:0000256" key="3">
    <source>
        <dbReference type="ARBA" id="ARBA00022538"/>
    </source>
</evidence>
<feature type="transmembrane region" description="Helical" evidence="10">
    <location>
        <begin position="42"/>
        <end position="65"/>
    </location>
</feature>
<feature type="transmembrane region" description="Helical" evidence="10">
    <location>
        <begin position="108"/>
        <end position="125"/>
    </location>
</feature>
<gene>
    <name evidence="14" type="ORF">V6N11_025366</name>
</gene>
<dbReference type="Gene3D" id="3.40.50.12370">
    <property type="match status" value="1"/>
</dbReference>
<feature type="transmembrane region" description="Helical" evidence="10">
    <location>
        <begin position="353"/>
        <end position="374"/>
    </location>
</feature>
<dbReference type="InterPro" id="IPR057290">
    <property type="entry name" value="CHX17_C"/>
</dbReference>
<evidence type="ECO:0000313" key="15">
    <source>
        <dbReference type="Proteomes" id="UP001396334"/>
    </source>
</evidence>
<evidence type="ECO:0000256" key="9">
    <source>
        <dbReference type="ARBA" id="ARBA00038341"/>
    </source>
</evidence>
<feature type="transmembrane region" description="Helical" evidence="10">
    <location>
        <begin position="386"/>
        <end position="405"/>
    </location>
</feature>
<dbReference type="EMBL" id="JBBPBN010001021">
    <property type="protein sequence ID" value="KAK8480514.1"/>
    <property type="molecule type" value="Genomic_DNA"/>
</dbReference>
<comment type="similarity">
    <text evidence="9">Belongs to the monovalent cation:proton antiporter 2 (CPA2) transporter (TC 2.A.37) family. CHX (TC 2.A.37.4) subfamily.</text>
</comment>
<evidence type="ECO:0008006" key="16">
    <source>
        <dbReference type="Google" id="ProtNLM"/>
    </source>
</evidence>
<evidence type="ECO:0000256" key="5">
    <source>
        <dbReference type="ARBA" id="ARBA00022958"/>
    </source>
</evidence>
<reference evidence="14 15" key="1">
    <citation type="journal article" date="2024" name="G3 (Bethesda)">
        <title>Genome assembly of Hibiscus sabdariffa L. provides insights into metabolisms of medicinal natural products.</title>
        <authorList>
            <person name="Kim T."/>
        </authorList>
    </citation>
    <scope>NUCLEOTIDE SEQUENCE [LARGE SCALE GENOMIC DNA]</scope>
    <source>
        <strain evidence="14">TK-2024</strain>
        <tissue evidence="14">Old leaves</tissue>
    </source>
</reference>
<evidence type="ECO:0000256" key="7">
    <source>
        <dbReference type="ARBA" id="ARBA00023065"/>
    </source>
</evidence>
<evidence type="ECO:0000256" key="2">
    <source>
        <dbReference type="ARBA" id="ARBA00022448"/>
    </source>
</evidence>
<feature type="domain" description="Cation/H(+) antiporter central" evidence="12">
    <location>
        <begin position="490"/>
        <end position="631"/>
    </location>
</feature>
<feature type="transmembrane region" description="Helical" evidence="10">
    <location>
        <begin position="137"/>
        <end position="159"/>
    </location>
</feature>
<keyword evidence="8 10" id="KW-0472">Membrane</keyword>
<dbReference type="InterPro" id="IPR006153">
    <property type="entry name" value="Cation/H_exchanger_TM"/>
</dbReference>
<feature type="transmembrane region" description="Helical" evidence="10">
    <location>
        <begin position="234"/>
        <end position="254"/>
    </location>
</feature>
<feature type="transmembrane region" description="Helical" evidence="10">
    <location>
        <begin position="171"/>
        <end position="192"/>
    </location>
</feature>
<dbReference type="Gene3D" id="1.20.1530.20">
    <property type="match status" value="1"/>
</dbReference>
<comment type="caution">
    <text evidence="14">The sequence shown here is derived from an EMBL/GenBank/DDBJ whole genome shotgun (WGS) entry which is preliminary data.</text>
</comment>
<dbReference type="Pfam" id="PF23256">
    <property type="entry name" value="CHX17_2nd"/>
    <property type="match status" value="1"/>
</dbReference>
<proteinExistence type="inferred from homology"/>
<dbReference type="Pfam" id="PF00999">
    <property type="entry name" value="Na_H_Exchanger"/>
    <property type="match status" value="1"/>
</dbReference>
<feature type="domain" description="Cation/H+ exchanger transmembrane" evidence="11">
    <location>
        <begin position="57"/>
        <end position="434"/>
    </location>
</feature>
<dbReference type="PANTHER" id="PTHR32468:SF34">
    <property type="entry name" value="CATION_H(+) ANTIPORTER 18"/>
    <property type="match status" value="1"/>
</dbReference>
<keyword evidence="7" id="KW-0406">Ion transport</keyword>
<feature type="transmembrane region" description="Helical" evidence="10">
    <location>
        <begin position="72"/>
        <end position="88"/>
    </location>
</feature>
<feature type="transmembrane region" description="Helical" evidence="10">
    <location>
        <begin position="204"/>
        <end position="228"/>
    </location>
</feature>
<protein>
    <recommendedName>
        <fullName evidence="16">Cation/H+ exchanger domain-containing protein</fullName>
    </recommendedName>
</protein>
<keyword evidence="3" id="KW-0633">Potassium transport</keyword>
<keyword evidence="15" id="KW-1185">Reference proteome</keyword>
<dbReference type="InterPro" id="IPR038770">
    <property type="entry name" value="Na+/solute_symporter_sf"/>
</dbReference>
<evidence type="ECO:0000256" key="6">
    <source>
        <dbReference type="ARBA" id="ARBA00022989"/>
    </source>
</evidence>
<evidence type="ECO:0000259" key="13">
    <source>
        <dbReference type="Pfam" id="PF23259"/>
    </source>
</evidence>
<dbReference type="Pfam" id="PF23259">
    <property type="entry name" value="CHX17_C"/>
    <property type="match status" value="1"/>
</dbReference>
<feature type="transmembrane region" description="Helical" evidence="10">
    <location>
        <begin position="417"/>
        <end position="439"/>
    </location>
</feature>
<accession>A0ABR1ZJ30</accession>
<name>A0ABR1ZJ30_9ROSI</name>
<feature type="transmembrane region" description="Helical" evidence="10">
    <location>
        <begin position="275"/>
        <end position="299"/>
    </location>
</feature>
<evidence type="ECO:0000256" key="4">
    <source>
        <dbReference type="ARBA" id="ARBA00022692"/>
    </source>
</evidence>
<dbReference type="InterPro" id="IPR057291">
    <property type="entry name" value="CHX17_2nd"/>
</dbReference>